<proteinExistence type="predicted"/>
<protein>
    <submittedName>
        <fullName evidence="1">PglZ domain-containing protein</fullName>
    </submittedName>
</protein>
<dbReference type="RefSeq" id="WP_055656463.1">
    <property type="nucleotide sequence ID" value="NZ_CABIXC010000007.1"/>
</dbReference>
<name>A0A174FNP2_9FIRM</name>
<evidence type="ECO:0000313" key="1">
    <source>
        <dbReference type="EMBL" id="CUO51872.1"/>
    </source>
</evidence>
<sequence>MDELNLQEIEKKLNAEFESGQRLVFWYDAEGSFSDTVDTIKLRKAEILHLTERNAFRIKMLIEHENPENPYLIYAPFEKPPVSKNHLEDTLLYSRAFYADKLSLIAADIGLPARLRGSLEALKAFFAVGKVKLNAADKKAGIRRTNAFIERAKELDLSSTDQETIYVIAMCVVAKARNTTVDDLIYAVLSYGDIQKQQIITEFFENGLEDVFWNLCESRFGYTEPKPSLLKFVMSLFAIYTCKDYLTTAPNVWKLFMQEGMKGKVSNISVLLENMMNSIVYREGFDAISEVAARELDGMKIMQNMPLENILHTTSFALVDRILIEWMTERELAEDRNASISGFSIPEICEERLRLHFGSVFSAEYEALLAGFKLLEAAFFVPAASLHDLIQNYCEKDYKIDTEYRKFISALERIEDGENFEALAELLQNIYVTDYLEKIVYQWNTAYEENMFHGTIEEQRNFYQNKVAPMREKVAVIVSDGLRYEAAKELERMLREDENSEVSMSAMMTALPSITIVGNAQLLPHDEITLTDDKTPAVLLDGRPTGTTILKEKILQTANPNSAAISFDSIKALKSKVRDYTSGKEVIYIFHNQIDTTGEALQSENRVFEATDQAIREIFDLVKWLRKNGNVYRFLITADHGYIYTRRKLSATDKLENLAGQGAFTDRRFIISENRHITDGVYALSLGEALGGSDRRYIMLAKGMSVFKCGGGMNYVHGGASPQEMIVPCLFVKTQKGIVETEDVKLNLITDVRKITNLKLKLDFYQEQAVNDVVKPATYRIRFESDNGEIISNEVLYTADNKDEKPGNRIITLIFDIKKKSYDSGRKYYLKMFLERNGAEAMNRQVIMDLPFTDDFGFGI</sequence>
<dbReference type="InterPro" id="IPR017850">
    <property type="entry name" value="Alkaline_phosphatase_core_sf"/>
</dbReference>
<evidence type="ECO:0000313" key="2">
    <source>
        <dbReference type="Proteomes" id="UP000095651"/>
    </source>
</evidence>
<accession>A0A174FNP2</accession>
<gene>
    <name evidence="1" type="ORF">ERS852407_03077</name>
</gene>
<reference evidence="1 2" key="1">
    <citation type="submission" date="2015-09" db="EMBL/GenBank/DDBJ databases">
        <authorList>
            <consortium name="Pathogen Informatics"/>
        </authorList>
    </citation>
    <scope>NUCLEOTIDE SEQUENCE [LARGE SCALE GENOMIC DNA]</scope>
    <source>
        <strain evidence="1 2">2789STDY5608850</strain>
    </source>
</reference>
<dbReference type="AlphaFoldDB" id="A0A174FNP2"/>
<dbReference type="InterPro" id="IPR014060">
    <property type="entry name" value="PglZ"/>
</dbReference>
<dbReference type="Pfam" id="PF08665">
    <property type="entry name" value="PglZ"/>
    <property type="match status" value="1"/>
</dbReference>
<dbReference type="SUPFAM" id="SSF53649">
    <property type="entry name" value="Alkaline phosphatase-like"/>
    <property type="match status" value="1"/>
</dbReference>
<dbReference type="EMBL" id="CYZE01000007">
    <property type="protein sequence ID" value="CUO51872.1"/>
    <property type="molecule type" value="Genomic_DNA"/>
</dbReference>
<dbReference type="NCBIfam" id="TIGR02687">
    <property type="entry name" value="BREX-1 system phosphatase PglZ type A"/>
    <property type="match status" value="1"/>
</dbReference>
<organism evidence="1 2">
    <name type="scientific">Hungatella hathewayi</name>
    <dbReference type="NCBI Taxonomy" id="154046"/>
    <lineage>
        <taxon>Bacteria</taxon>
        <taxon>Bacillati</taxon>
        <taxon>Bacillota</taxon>
        <taxon>Clostridia</taxon>
        <taxon>Lachnospirales</taxon>
        <taxon>Lachnospiraceae</taxon>
        <taxon>Hungatella</taxon>
    </lineage>
</organism>
<dbReference type="Proteomes" id="UP000095651">
    <property type="component" value="Unassembled WGS sequence"/>
</dbReference>